<dbReference type="InterPro" id="IPR008930">
    <property type="entry name" value="Terpenoid_cyclase/PrenylTrfase"/>
</dbReference>
<protein>
    <recommendedName>
        <fullName evidence="4">Squalene cyclase C-terminal domain-containing protein</fullName>
    </recommendedName>
</protein>
<gene>
    <name evidence="2" type="ORF">Pla175_52060</name>
</gene>
<evidence type="ECO:0000313" key="3">
    <source>
        <dbReference type="Proteomes" id="UP000317429"/>
    </source>
</evidence>
<organism evidence="2 3">
    <name type="scientific">Pirellulimonas nuda</name>
    <dbReference type="NCBI Taxonomy" id="2528009"/>
    <lineage>
        <taxon>Bacteria</taxon>
        <taxon>Pseudomonadati</taxon>
        <taxon>Planctomycetota</taxon>
        <taxon>Planctomycetia</taxon>
        <taxon>Pirellulales</taxon>
        <taxon>Lacipirellulaceae</taxon>
        <taxon>Pirellulimonas</taxon>
    </lineage>
</organism>
<proteinExistence type="predicted"/>
<dbReference type="OrthoDB" id="244237at2"/>
<feature type="signal peptide" evidence="1">
    <location>
        <begin position="1"/>
        <end position="25"/>
    </location>
</feature>
<sequence precursor="true">MLCQKLMRLSVVVWAALLLTPIAGAEEPTKNSPLATQGPKPEAIVPPSAAQVQSAIDRGVDFLLADQRPDGAWGSAENTKGLNIFAPVPGSHYAFQAAVSALALSALVNAEPTLTDERAERADAAIEKGQTWLLEHLDRVRRATPDALYNVWGHSYSLQGLADLRRRAEGKPELQATLLGAMQTQADMLARYEFVAGGWSYYDFDYGTQKPGDAPFSFTTATALVALKDAMGQGVEFPQKMIDRAIASIKRQRYPDFSYAYGEYLKMAPRYDINRPAGSLGRSQACNLALRRWGDPRVTDAVIETWLNRLFARNGWLGMGRKRPVPHESHFAVAGYFYYYGHYYAALSIEELPEQDRPYFQDHLANILLPLQEKDGSWWDYPFYNYHQQYGTAMAVTSLVKCQRNTPKPQ</sequence>
<evidence type="ECO:0008006" key="4">
    <source>
        <dbReference type="Google" id="ProtNLM"/>
    </source>
</evidence>
<feature type="chain" id="PRO_5021955217" description="Squalene cyclase C-terminal domain-containing protein" evidence="1">
    <location>
        <begin position="26"/>
        <end position="410"/>
    </location>
</feature>
<dbReference type="AlphaFoldDB" id="A0A518DJW5"/>
<evidence type="ECO:0000313" key="2">
    <source>
        <dbReference type="EMBL" id="QDU91775.1"/>
    </source>
</evidence>
<dbReference type="Proteomes" id="UP000317429">
    <property type="component" value="Chromosome"/>
</dbReference>
<accession>A0A518DJW5</accession>
<dbReference type="Gene3D" id="1.50.10.20">
    <property type="match status" value="2"/>
</dbReference>
<dbReference type="EMBL" id="CP036291">
    <property type="protein sequence ID" value="QDU91775.1"/>
    <property type="molecule type" value="Genomic_DNA"/>
</dbReference>
<dbReference type="SUPFAM" id="SSF48239">
    <property type="entry name" value="Terpenoid cyclases/Protein prenyltransferases"/>
    <property type="match status" value="2"/>
</dbReference>
<keyword evidence="3" id="KW-1185">Reference proteome</keyword>
<keyword evidence="1" id="KW-0732">Signal</keyword>
<reference evidence="2 3" key="1">
    <citation type="submission" date="2019-02" db="EMBL/GenBank/DDBJ databases">
        <title>Deep-cultivation of Planctomycetes and their phenomic and genomic characterization uncovers novel biology.</title>
        <authorList>
            <person name="Wiegand S."/>
            <person name="Jogler M."/>
            <person name="Boedeker C."/>
            <person name="Pinto D."/>
            <person name="Vollmers J."/>
            <person name="Rivas-Marin E."/>
            <person name="Kohn T."/>
            <person name="Peeters S.H."/>
            <person name="Heuer A."/>
            <person name="Rast P."/>
            <person name="Oberbeckmann S."/>
            <person name="Bunk B."/>
            <person name="Jeske O."/>
            <person name="Meyerdierks A."/>
            <person name="Storesund J.E."/>
            <person name="Kallscheuer N."/>
            <person name="Luecker S."/>
            <person name="Lage O.M."/>
            <person name="Pohl T."/>
            <person name="Merkel B.J."/>
            <person name="Hornburger P."/>
            <person name="Mueller R.-W."/>
            <person name="Bruemmer F."/>
            <person name="Labrenz M."/>
            <person name="Spormann A.M."/>
            <person name="Op den Camp H."/>
            <person name="Overmann J."/>
            <person name="Amann R."/>
            <person name="Jetten M.S.M."/>
            <person name="Mascher T."/>
            <person name="Medema M.H."/>
            <person name="Devos D.P."/>
            <person name="Kaster A.-K."/>
            <person name="Ovreas L."/>
            <person name="Rohde M."/>
            <person name="Galperin M.Y."/>
            <person name="Jogler C."/>
        </authorList>
    </citation>
    <scope>NUCLEOTIDE SEQUENCE [LARGE SCALE GENOMIC DNA]</scope>
    <source>
        <strain evidence="2 3">Pla175</strain>
    </source>
</reference>
<name>A0A518DJW5_9BACT</name>
<dbReference type="KEGG" id="pnd:Pla175_52060"/>
<dbReference type="RefSeq" id="WP_145291924.1">
    <property type="nucleotide sequence ID" value="NZ_CP036291.1"/>
</dbReference>
<evidence type="ECO:0000256" key="1">
    <source>
        <dbReference type="SAM" id="SignalP"/>
    </source>
</evidence>